<dbReference type="PANTHER" id="PTHR32097:SF15">
    <property type="entry name" value="STRESS RESPONSE PROTEIN SCP2"/>
    <property type="match status" value="1"/>
</dbReference>
<dbReference type="PANTHER" id="PTHR32097">
    <property type="entry name" value="CAMP-BINDING PROTEIN 1-RELATED"/>
    <property type="match status" value="1"/>
</dbReference>
<protein>
    <submittedName>
        <fullName evidence="2">Tellurium resistance protein TerA</fullName>
    </submittedName>
</protein>
<keyword evidence="3" id="KW-1185">Reference proteome</keyword>
<sequence>MTISLVKGQKADLTKTNPTLGRIIVGMGWRSPENVEIDFSAFMLNEQSKVTRDEDLIFYGNPVGGNASVSIQTGEKLMLSGIQDQEQVTIVLQNIPQQYHRVALSLTIYEGDRRKQNFALTDGMFIRIMDASTGNVLIRYDLGKAFSVETAIVVGELYRYNGDWKFSAVGSGYSGGLEALCESFGIEVKAEPSSATPTPKPIPEPVPVPIPSPVPVPPIPTPMNQHSTPPPAPLAKIELKKRGDVINLQKGSGPIGEIRVNLNWNQKKAGFFGGRGVDLDLGCLFEMKDGSKGTVQALGESFGSFFYLPYIELDGDDRTGMTQTGENLRINGAQVQDIKRILIYAFIYEGVSKWSEADGVVTIRQQEGPDIVIRMDEHKNGKGMCAIAMITNVNDQTFSIEKLVQYFSGHRDMDEAYRWGLRWVKGSK</sequence>
<dbReference type="CDD" id="cd06974">
    <property type="entry name" value="TerD_like"/>
    <property type="match status" value="2"/>
</dbReference>
<dbReference type="InterPro" id="IPR051324">
    <property type="entry name" value="Stress/Tellurium_Resist"/>
</dbReference>
<name>A0A7X3ILJ6_9BACL</name>
<accession>A0A7X3ILJ6</accession>
<evidence type="ECO:0000313" key="3">
    <source>
        <dbReference type="Proteomes" id="UP000460318"/>
    </source>
</evidence>
<dbReference type="RefSeq" id="WP_160499332.1">
    <property type="nucleotide sequence ID" value="NZ_WUBI01000003.1"/>
</dbReference>
<dbReference type="PIRSF" id="PIRSF037118">
    <property type="entry name" value="Tellurite_resistance_TerA"/>
    <property type="match status" value="1"/>
</dbReference>
<evidence type="ECO:0000259" key="1">
    <source>
        <dbReference type="Pfam" id="PF02342"/>
    </source>
</evidence>
<dbReference type="Proteomes" id="UP000460318">
    <property type="component" value="Unassembled WGS sequence"/>
</dbReference>
<evidence type="ECO:0000313" key="2">
    <source>
        <dbReference type="EMBL" id="MWV45733.1"/>
    </source>
</evidence>
<dbReference type="InterPro" id="IPR017115">
    <property type="entry name" value="Tellurite_resistance_TerA"/>
</dbReference>
<organism evidence="2 3">
    <name type="scientific">Paenibacillus dendrobii</name>
    <dbReference type="NCBI Taxonomy" id="2691084"/>
    <lineage>
        <taxon>Bacteria</taxon>
        <taxon>Bacillati</taxon>
        <taxon>Bacillota</taxon>
        <taxon>Bacilli</taxon>
        <taxon>Bacillales</taxon>
        <taxon>Paenibacillaceae</taxon>
        <taxon>Paenibacillus</taxon>
    </lineage>
</organism>
<dbReference type="AlphaFoldDB" id="A0A7X3ILJ6"/>
<gene>
    <name evidence="2" type="ORF">GRF59_19135</name>
</gene>
<dbReference type="Gene3D" id="2.60.60.30">
    <property type="entry name" value="sav2460 like domains"/>
    <property type="match status" value="2"/>
</dbReference>
<feature type="domain" description="TerD" evidence="1">
    <location>
        <begin position="1"/>
        <end position="184"/>
    </location>
</feature>
<dbReference type="EMBL" id="WUBI01000003">
    <property type="protein sequence ID" value="MWV45733.1"/>
    <property type="molecule type" value="Genomic_DNA"/>
</dbReference>
<proteinExistence type="predicted"/>
<comment type="caution">
    <text evidence="2">The sequence shown here is derived from an EMBL/GenBank/DDBJ whole genome shotgun (WGS) entry which is preliminary data.</text>
</comment>
<dbReference type="InterPro" id="IPR003325">
    <property type="entry name" value="TerD"/>
</dbReference>
<reference evidence="2 3" key="1">
    <citation type="submission" date="2019-12" db="EMBL/GenBank/DDBJ databases">
        <title>Paenibacillus sp. nov., an endophytic bacterium isolated from the stem of Dendrobium.</title>
        <authorList>
            <person name="Zhao R."/>
        </authorList>
    </citation>
    <scope>NUCLEOTIDE SEQUENCE [LARGE SCALE GENOMIC DNA]</scope>
    <source>
        <strain evidence="2 3">HJL G12</strain>
    </source>
</reference>
<dbReference type="Pfam" id="PF02342">
    <property type="entry name" value="TerD"/>
    <property type="match status" value="1"/>
</dbReference>